<proteinExistence type="predicted"/>
<dbReference type="PANTHER" id="PTHR43762:SF1">
    <property type="entry name" value="D-ARABINONO-1,4-LACTONE OXIDASE"/>
    <property type="match status" value="1"/>
</dbReference>
<sequence>MGNRIDCCYNLRWSYQCIFPCIRFCTYTGRRVWYNYDGSEMVQPLVHLFLPQTTRVNSLPEELHGINDDKDMYQVEHHGGIKAFLRYSAAEIACENICFSSLFAAGDVSRETSPATKSEEKRMFSQATAEIVSPVANEEGIDVEVEAGKLVVDFVEELDKKHDLALNMMGNYAGQTVGGVANTSTHGSGIFSGIMSTLVVGLHLIISGGIQVKVRGGNETIQDCQEKVDNAKYGDDPIQINSDDVLKACAVELGSLGIIYSITYRCVPVYNPEEIRTVVYLPWTSIEDFEVPQSFAEMYRKQEEGEYFSLFVNPYPIGQGNHFSQLLNLLSQKYARTISASKCPHIYFNRGIYVVVASRHLYTKIVLRNLLKFLTYRCSPFFLVVVGFAGLFFYVSIKRVPQTVLVPPSFLISVATAEWCLPLEHLNRALAMVMHLAQDYAVNQKQHSLLPIYVRLVKTDDLFLSPASKFRPDGSTSEHNCYIEVPFLPGAFGTEEFQEVVENKLFEKFKARPHRGKNNQLNEMKIRALYDNEKLHKWRDVYRMFNKGGQFDNQFTNKMGFNLFHAIDEQPTA</sequence>
<gene>
    <name evidence="4" type="ORF">PEVE_00040403</name>
</gene>
<keyword evidence="2" id="KW-0472">Membrane</keyword>
<protein>
    <recommendedName>
        <fullName evidence="3">D-arabinono-1,4-lactone oxidase C-terminal domain-containing protein</fullName>
    </recommendedName>
</protein>
<dbReference type="Proteomes" id="UP001159427">
    <property type="component" value="Unassembled WGS sequence"/>
</dbReference>
<keyword evidence="5" id="KW-1185">Reference proteome</keyword>
<dbReference type="EMBL" id="CALNXI010000735">
    <property type="protein sequence ID" value="CAH3042075.1"/>
    <property type="molecule type" value="Genomic_DNA"/>
</dbReference>
<dbReference type="Pfam" id="PF04030">
    <property type="entry name" value="ALO"/>
    <property type="match status" value="1"/>
</dbReference>
<name>A0ABN8N6H0_9CNID</name>
<keyword evidence="2" id="KW-1133">Transmembrane helix</keyword>
<accession>A0ABN8N6H0</accession>
<evidence type="ECO:0000313" key="4">
    <source>
        <dbReference type="EMBL" id="CAH3042075.1"/>
    </source>
</evidence>
<feature type="transmembrane region" description="Helical" evidence="2">
    <location>
        <begin position="374"/>
        <end position="395"/>
    </location>
</feature>
<feature type="domain" description="D-arabinono-1,4-lactone oxidase C-terminal" evidence="3">
    <location>
        <begin position="412"/>
        <end position="558"/>
    </location>
</feature>
<dbReference type="SUPFAM" id="SSF56176">
    <property type="entry name" value="FAD-binding/transporter-associated domain-like"/>
    <property type="match status" value="1"/>
</dbReference>
<dbReference type="Gene3D" id="3.30.70.2520">
    <property type="match status" value="1"/>
</dbReference>
<organism evidence="4 5">
    <name type="scientific">Porites evermanni</name>
    <dbReference type="NCBI Taxonomy" id="104178"/>
    <lineage>
        <taxon>Eukaryota</taxon>
        <taxon>Metazoa</taxon>
        <taxon>Cnidaria</taxon>
        <taxon>Anthozoa</taxon>
        <taxon>Hexacorallia</taxon>
        <taxon>Scleractinia</taxon>
        <taxon>Fungiina</taxon>
        <taxon>Poritidae</taxon>
        <taxon>Porites</taxon>
    </lineage>
</organism>
<dbReference type="Gene3D" id="3.30.465.10">
    <property type="match status" value="1"/>
</dbReference>
<reference evidence="4 5" key="1">
    <citation type="submission" date="2022-05" db="EMBL/GenBank/DDBJ databases">
        <authorList>
            <consortium name="Genoscope - CEA"/>
            <person name="William W."/>
        </authorList>
    </citation>
    <scope>NUCLEOTIDE SEQUENCE [LARGE SCALE GENOMIC DNA]</scope>
</reference>
<evidence type="ECO:0000256" key="1">
    <source>
        <dbReference type="ARBA" id="ARBA00023002"/>
    </source>
</evidence>
<dbReference type="PANTHER" id="PTHR43762">
    <property type="entry name" value="L-GULONOLACTONE OXIDASE"/>
    <property type="match status" value="1"/>
</dbReference>
<evidence type="ECO:0000313" key="5">
    <source>
        <dbReference type="Proteomes" id="UP001159427"/>
    </source>
</evidence>
<dbReference type="InterPro" id="IPR036318">
    <property type="entry name" value="FAD-bd_PCMH-like_sf"/>
</dbReference>
<keyword evidence="1" id="KW-0560">Oxidoreductase</keyword>
<dbReference type="InterPro" id="IPR016169">
    <property type="entry name" value="FAD-bd_PCMH_sub2"/>
</dbReference>
<dbReference type="InterPro" id="IPR007173">
    <property type="entry name" value="ALO_C"/>
</dbReference>
<keyword evidence="2" id="KW-0812">Transmembrane</keyword>
<comment type="caution">
    <text evidence="4">The sequence shown here is derived from an EMBL/GenBank/DDBJ whole genome shotgun (WGS) entry which is preliminary data.</text>
</comment>
<evidence type="ECO:0000256" key="2">
    <source>
        <dbReference type="SAM" id="Phobius"/>
    </source>
</evidence>
<evidence type="ECO:0000259" key="3">
    <source>
        <dbReference type="Pfam" id="PF04030"/>
    </source>
</evidence>
<dbReference type="InterPro" id="IPR010031">
    <property type="entry name" value="FAD_lactone_oxidase-like"/>
</dbReference>